<evidence type="ECO:0000256" key="1">
    <source>
        <dbReference type="ARBA" id="ARBA00001947"/>
    </source>
</evidence>
<dbReference type="EMBL" id="JBHTBS010000010">
    <property type="protein sequence ID" value="MFC7338804.1"/>
    <property type="molecule type" value="Genomic_DNA"/>
</dbReference>
<organism evidence="6 7">
    <name type="scientific">Haloferula chungangensis</name>
    <dbReference type="NCBI Taxonomy" id="1048331"/>
    <lineage>
        <taxon>Bacteria</taxon>
        <taxon>Pseudomonadati</taxon>
        <taxon>Verrucomicrobiota</taxon>
        <taxon>Verrucomicrobiia</taxon>
        <taxon>Verrucomicrobiales</taxon>
        <taxon>Verrucomicrobiaceae</taxon>
        <taxon>Haloferula</taxon>
    </lineage>
</organism>
<dbReference type="Proteomes" id="UP001596472">
    <property type="component" value="Unassembled WGS sequence"/>
</dbReference>
<dbReference type="SMART" id="SM00849">
    <property type="entry name" value="Lactamase_B"/>
    <property type="match status" value="1"/>
</dbReference>
<accession>A0ABW2L8R2</accession>
<reference evidence="7" key="1">
    <citation type="journal article" date="2019" name="Int. J. Syst. Evol. Microbiol.">
        <title>The Global Catalogue of Microorganisms (GCM) 10K type strain sequencing project: providing services to taxonomists for standard genome sequencing and annotation.</title>
        <authorList>
            <consortium name="The Broad Institute Genomics Platform"/>
            <consortium name="The Broad Institute Genome Sequencing Center for Infectious Disease"/>
            <person name="Wu L."/>
            <person name="Ma J."/>
        </authorList>
    </citation>
    <scope>NUCLEOTIDE SEQUENCE [LARGE SCALE GENOMIC DNA]</scope>
    <source>
        <strain evidence="7">CGMCC 4.1467</strain>
    </source>
</reference>
<evidence type="ECO:0000313" key="7">
    <source>
        <dbReference type="Proteomes" id="UP001596472"/>
    </source>
</evidence>
<proteinExistence type="predicted"/>
<protein>
    <submittedName>
        <fullName evidence="6">MBL fold metallo-hydrolase</fullName>
    </submittedName>
</protein>
<keyword evidence="3" id="KW-0378">Hydrolase</keyword>
<dbReference type="InterPro" id="IPR051453">
    <property type="entry name" value="MBL_Glyoxalase_II"/>
</dbReference>
<evidence type="ECO:0000313" key="6">
    <source>
        <dbReference type="EMBL" id="MFC7338804.1"/>
    </source>
</evidence>
<evidence type="ECO:0000259" key="5">
    <source>
        <dbReference type="SMART" id="SM00849"/>
    </source>
</evidence>
<evidence type="ECO:0000256" key="4">
    <source>
        <dbReference type="ARBA" id="ARBA00022833"/>
    </source>
</evidence>
<comment type="caution">
    <text evidence="6">The sequence shown here is derived from an EMBL/GenBank/DDBJ whole genome shotgun (WGS) entry which is preliminary data.</text>
</comment>
<dbReference type="PANTHER" id="PTHR46233">
    <property type="entry name" value="HYDROXYACYLGLUTATHIONE HYDROLASE GLOC"/>
    <property type="match status" value="1"/>
</dbReference>
<dbReference type="CDD" id="cd06262">
    <property type="entry name" value="metallo-hydrolase-like_MBL-fold"/>
    <property type="match status" value="1"/>
</dbReference>
<gene>
    <name evidence="6" type="ORF">ACFQY0_16530</name>
</gene>
<keyword evidence="7" id="KW-1185">Reference proteome</keyword>
<dbReference type="SUPFAM" id="SSF56281">
    <property type="entry name" value="Metallo-hydrolase/oxidoreductase"/>
    <property type="match status" value="1"/>
</dbReference>
<dbReference type="RefSeq" id="WP_379714648.1">
    <property type="nucleotide sequence ID" value="NZ_JBHTBS010000010.1"/>
</dbReference>
<dbReference type="Pfam" id="PF00753">
    <property type="entry name" value="Lactamase_B"/>
    <property type="match status" value="1"/>
</dbReference>
<evidence type="ECO:0000256" key="2">
    <source>
        <dbReference type="ARBA" id="ARBA00022723"/>
    </source>
</evidence>
<comment type="cofactor">
    <cofactor evidence="1">
        <name>Zn(2+)</name>
        <dbReference type="ChEBI" id="CHEBI:29105"/>
    </cofactor>
</comment>
<name>A0ABW2L8R2_9BACT</name>
<evidence type="ECO:0000256" key="3">
    <source>
        <dbReference type="ARBA" id="ARBA00022801"/>
    </source>
</evidence>
<sequence length="205" mass="22099">MDAIQRFEGGFLLTNAYLLSTPGGGHLLIDAPADTAQWLTQNDIKPLALLLTHQHFDHVMDTAAIAAMGVPIYSWNAYSTQLTAEDIVKQWGMPMSVAPYSVDHELAGQEMLEIDGLKLELAHVPGHSPDSVTFHDRERNILISGDTLFNGSTGRGDLPGGDLQLLCQGIVEKIYSLPGETKVYPGHGPDTTVAAERVGNGVIRA</sequence>
<dbReference type="PANTHER" id="PTHR46233:SF3">
    <property type="entry name" value="HYDROXYACYLGLUTATHIONE HYDROLASE GLOC"/>
    <property type="match status" value="1"/>
</dbReference>
<dbReference type="Gene3D" id="3.60.15.10">
    <property type="entry name" value="Ribonuclease Z/Hydroxyacylglutathione hydrolase-like"/>
    <property type="match status" value="1"/>
</dbReference>
<dbReference type="InterPro" id="IPR001279">
    <property type="entry name" value="Metallo-B-lactamas"/>
</dbReference>
<keyword evidence="2" id="KW-0479">Metal-binding</keyword>
<feature type="domain" description="Metallo-beta-lactamase" evidence="5">
    <location>
        <begin position="13"/>
        <end position="187"/>
    </location>
</feature>
<keyword evidence="4" id="KW-0862">Zinc</keyword>
<dbReference type="InterPro" id="IPR036866">
    <property type="entry name" value="RibonucZ/Hydroxyglut_hydro"/>
</dbReference>